<dbReference type="Proteomes" id="UP000437862">
    <property type="component" value="Chromosome"/>
</dbReference>
<dbReference type="OrthoDB" id="8562138at2"/>
<dbReference type="AlphaFoldDB" id="A0A562PLT1"/>
<evidence type="ECO:0000256" key="1">
    <source>
        <dbReference type="ARBA" id="ARBA00004442"/>
    </source>
</evidence>
<evidence type="ECO:0000256" key="4">
    <source>
        <dbReference type="ARBA" id="ARBA00023136"/>
    </source>
</evidence>
<keyword evidence="3 6" id="KW-0732">Signal</keyword>
<reference evidence="7 10" key="3">
    <citation type="submission" date="2019-12" db="EMBL/GenBank/DDBJ databases">
        <title>Draft Genome Sequences of Six Type Strains of the Genus Massilia.</title>
        <authorList>
            <person name="Miess H."/>
            <person name="Frediansyah A."/>
            <person name="Goeker M."/>
            <person name="Gross H."/>
        </authorList>
    </citation>
    <scope>NUCLEOTIDE SEQUENCE [LARGE SCALE GENOMIC DNA]</scope>
    <source>
        <strain evidence="7 10">DSM 26639</strain>
    </source>
</reference>
<dbReference type="InterPro" id="IPR010583">
    <property type="entry name" value="MipA"/>
</dbReference>
<dbReference type="RefSeq" id="WP_145877819.1">
    <property type="nucleotide sequence ID" value="NZ_CP046904.1"/>
</dbReference>
<dbReference type="EMBL" id="CP046904">
    <property type="protein sequence ID" value="QGZ40943.1"/>
    <property type="molecule type" value="Genomic_DNA"/>
</dbReference>
<keyword evidence="4" id="KW-0472">Membrane</keyword>
<keyword evidence="5" id="KW-0998">Cell outer membrane</keyword>
<gene>
    <name evidence="7" type="ORF">GO485_18945</name>
    <name evidence="8" type="ORF">IP92_03755</name>
</gene>
<dbReference type="PANTHER" id="PTHR38776">
    <property type="entry name" value="MLTA-INTERACTING PROTEIN-RELATED"/>
    <property type="match status" value="1"/>
</dbReference>
<name>A0A562PLT1_9BURK</name>
<comment type="subcellular location">
    <subcellularLocation>
        <location evidence="1">Cell outer membrane</location>
    </subcellularLocation>
</comment>
<evidence type="ECO:0000313" key="7">
    <source>
        <dbReference type="EMBL" id="QGZ40943.1"/>
    </source>
</evidence>
<dbReference type="EMBL" id="VLKW01000007">
    <property type="protein sequence ID" value="TWI45377.1"/>
    <property type="molecule type" value="Genomic_DNA"/>
</dbReference>
<accession>A0A562PLT1</accession>
<evidence type="ECO:0000313" key="8">
    <source>
        <dbReference type="EMBL" id="TWI45377.1"/>
    </source>
</evidence>
<dbReference type="Proteomes" id="UP000315112">
    <property type="component" value="Unassembled WGS sequence"/>
</dbReference>
<dbReference type="PANTHER" id="PTHR38776:SF1">
    <property type="entry name" value="MLTA-INTERACTING PROTEIN-RELATED"/>
    <property type="match status" value="1"/>
</dbReference>
<keyword evidence="10" id="KW-1185">Reference proteome</keyword>
<feature type="chain" id="PRO_5044617825" evidence="6">
    <location>
        <begin position="32"/>
        <end position="268"/>
    </location>
</feature>
<dbReference type="Pfam" id="PF06629">
    <property type="entry name" value="MipA"/>
    <property type="match status" value="1"/>
</dbReference>
<feature type="signal peptide" evidence="6">
    <location>
        <begin position="1"/>
        <end position="31"/>
    </location>
</feature>
<dbReference type="GO" id="GO:0009279">
    <property type="term" value="C:cell outer membrane"/>
    <property type="evidence" value="ECO:0007669"/>
    <property type="project" value="UniProtKB-SubCell"/>
</dbReference>
<organism evidence="8 9">
    <name type="scientific">Pseudoduganella flava</name>
    <dbReference type="NCBI Taxonomy" id="871742"/>
    <lineage>
        <taxon>Bacteria</taxon>
        <taxon>Pseudomonadati</taxon>
        <taxon>Pseudomonadota</taxon>
        <taxon>Betaproteobacteria</taxon>
        <taxon>Burkholderiales</taxon>
        <taxon>Oxalobacteraceae</taxon>
        <taxon>Telluria group</taxon>
        <taxon>Pseudoduganella</taxon>
    </lineage>
</organism>
<evidence type="ECO:0000313" key="10">
    <source>
        <dbReference type="Proteomes" id="UP000437862"/>
    </source>
</evidence>
<comment type="similarity">
    <text evidence="2">Belongs to the MipA/OmpV family.</text>
</comment>
<protein>
    <submittedName>
        <fullName evidence="7">MipA/OmpV family protein</fullName>
    </submittedName>
    <submittedName>
        <fullName evidence="8">Outer membrane scaffolding protein for murein synthesis (MipA/OmpV family)</fullName>
    </submittedName>
</protein>
<sequence length="268" mass="29395">MNRISFSYRFTRLLPPAACAFALGLPGTAPAQVLAPELAQAEAAGPQAQWGLGLGAGYERKIYRDFDNKAKALPLVLYESRWLSVFGPKLDVKLPIGGPVSLRLRVRYAGDGYEAEDSPYLAGMAERKGGVWVGAAAIWKNSVANVAAEALAATGDAEGKRFKLEVNREFRAGAFTVTPRIAADWYDSKYVDYYYGVRADEARTWRPQYSGDSTSAVEVGVRFSYALRQRHRFFVDVSASRSGSAIKDSPLVERATEPGVRLGYLYAF</sequence>
<evidence type="ECO:0000256" key="2">
    <source>
        <dbReference type="ARBA" id="ARBA00005722"/>
    </source>
</evidence>
<evidence type="ECO:0000313" key="9">
    <source>
        <dbReference type="Proteomes" id="UP000315112"/>
    </source>
</evidence>
<reference evidence="8" key="2">
    <citation type="submission" date="2019-07" db="EMBL/GenBank/DDBJ databases">
        <authorList>
            <person name="Whitman W."/>
            <person name="Huntemann M."/>
            <person name="Clum A."/>
            <person name="Pillay M."/>
            <person name="Palaniappan K."/>
            <person name="Varghese N."/>
            <person name="Mikhailova N."/>
            <person name="Stamatis D."/>
            <person name="Reddy T."/>
            <person name="Daum C."/>
            <person name="Shapiro N."/>
            <person name="Ivanova N."/>
            <person name="Kyrpides N."/>
            <person name="Woyke T."/>
        </authorList>
    </citation>
    <scope>NUCLEOTIDE SEQUENCE</scope>
    <source>
        <strain evidence="8">CGMCC 1.10685</strain>
    </source>
</reference>
<evidence type="ECO:0000256" key="3">
    <source>
        <dbReference type="ARBA" id="ARBA00022729"/>
    </source>
</evidence>
<evidence type="ECO:0000256" key="6">
    <source>
        <dbReference type="SAM" id="SignalP"/>
    </source>
</evidence>
<evidence type="ECO:0000256" key="5">
    <source>
        <dbReference type="ARBA" id="ARBA00023237"/>
    </source>
</evidence>
<reference evidence="8 9" key="1">
    <citation type="journal article" date="2015" name="Stand. Genomic Sci.">
        <title>Genomic Encyclopedia of Bacterial and Archaeal Type Strains, Phase III: the genomes of soil and plant-associated and newly described type strains.</title>
        <authorList>
            <person name="Whitman W.B."/>
            <person name="Woyke T."/>
            <person name="Klenk H.P."/>
            <person name="Zhou Y."/>
            <person name="Lilburn T.G."/>
            <person name="Beck B.J."/>
            <person name="De Vos P."/>
            <person name="Vandamme P."/>
            <person name="Eisen J.A."/>
            <person name="Garrity G."/>
            <person name="Hugenholtz P."/>
            <person name="Kyrpides N.C."/>
        </authorList>
    </citation>
    <scope>NUCLEOTIDE SEQUENCE [LARGE SCALE GENOMIC DNA]</scope>
    <source>
        <strain evidence="8 9">CGMCC 1.10685</strain>
    </source>
</reference>
<proteinExistence type="inferred from homology"/>